<evidence type="ECO:0000313" key="2">
    <source>
        <dbReference type="EMBL" id="KAK3752777.1"/>
    </source>
</evidence>
<organism evidence="2 3">
    <name type="scientific">Elysia crispata</name>
    <name type="common">lettuce slug</name>
    <dbReference type="NCBI Taxonomy" id="231223"/>
    <lineage>
        <taxon>Eukaryota</taxon>
        <taxon>Metazoa</taxon>
        <taxon>Spiralia</taxon>
        <taxon>Lophotrochozoa</taxon>
        <taxon>Mollusca</taxon>
        <taxon>Gastropoda</taxon>
        <taxon>Heterobranchia</taxon>
        <taxon>Euthyneura</taxon>
        <taxon>Panpulmonata</taxon>
        <taxon>Sacoglossa</taxon>
        <taxon>Placobranchoidea</taxon>
        <taxon>Plakobranchidae</taxon>
        <taxon>Elysia</taxon>
    </lineage>
</organism>
<dbReference type="EMBL" id="JAWDGP010005741">
    <property type="protein sequence ID" value="KAK3752777.1"/>
    <property type="molecule type" value="Genomic_DNA"/>
</dbReference>
<dbReference type="Proteomes" id="UP001283361">
    <property type="component" value="Unassembled WGS sequence"/>
</dbReference>
<evidence type="ECO:0000256" key="1">
    <source>
        <dbReference type="SAM" id="MobiDB-lite"/>
    </source>
</evidence>
<dbReference type="AlphaFoldDB" id="A0AAE1D2K7"/>
<keyword evidence="3" id="KW-1185">Reference proteome</keyword>
<name>A0AAE1D2K7_9GAST</name>
<reference evidence="2" key="1">
    <citation type="journal article" date="2023" name="G3 (Bethesda)">
        <title>A reference genome for the long-term kleptoplast-retaining sea slug Elysia crispata morphotype clarki.</title>
        <authorList>
            <person name="Eastman K.E."/>
            <person name="Pendleton A.L."/>
            <person name="Shaikh M.A."/>
            <person name="Suttiyut T."/>
            <person name="Ogas R."/>
            <person name="Tomko P."/>
            <person name="Gavelis G."/>
            <person name="Widhalm J.R."/>
            <person name="Wisecaver J.H."/>
        </authorList>
    </citation>
    <scope>NUCLEOTIDE SEQUENCE</scope>
    <source>
        <strain evidence="2">ECLA1</strain>
    </source>
</reference>
<gene>
    <name evidence="2" type="ORF">RRG08_047549</name>
</gene>
<protein>
    <submittedName>
        <fullName evidence="2">Uncharacterized protein</fullName>
    </submittedName>
</protein>
<comment type="caution">
    <text evidence="2">The sequence shown here is derived from an EMBL/GenBank/DDBJ whole genome shotgun (WGS) entry which is preliminary data.</text>
</comment>
<sequence length="126" mass="14442">MWYDPIKLSEKMFLSRKQSSTVFYITPDDMTILTNKVILSNSQSSPGCSKVQRLGKNQKDKPQQQPDQWQNLRYVRAHLLSGDGRAICLSGKIENCECVIVNHETFFKSVSTSQMEKLDGVNKPWD</sequence>
<accession>A0AAE1D2K7</accession>
<evidence type="ECO:0000313" key="3">
    <source>
        <dbReference type="Proteomes" id="UP001283361"/>
    </source>
</evidence>
<proteinExistence type="predicted"/>
<feature type="region of interest" description="Disordered" evidence="1">
    <location>
        <begin position="41"/>
        <end position="68"/>
    </location>
</feature>